<dbReference type="Proteomes" id="UP000824035">
    <property type="component" value="Unassembled WGS sequence"/>
</dbReference>
<dbReference type="Pfam" id="PF19502">
    <property type="entry name" value="DUF6036"/>
    <property type="match status" value="1"/>
</dbReference>
<accession>A0A9D2IZ34</accession>
<sequence length="176" mass="20620">MELLSYESLIRRLKELDEEASLRFDSADRLSLIIVGGSALILMEYISRATHDIDAMEASQQLQDLLQDYDINMNVQTYTDNFPYNYLDRVEPLPIKGKIIDFYTASLEDIVIAKLHSYRDKDFEDVCSPQVLEALDWEKLHFIATSDDEAKASSMNEFRHGEFLSRFQEYEERYRP</sequence>
<evidence type="ECO:0000313" key="3">
    <source>
        <dbReference type="Proteomes" id="UP000824035"/>
    </source>
</evidence>
<name>A0A9D2IZ34_9FIRM</name>
<organism evidence="2 3">
    <name type="scientific">Candidatus Allofournierella merdipullorum</name>
    <dbReference type="NCBI Taxonomy" id="2838595"/>
    <lineage>
        <taxon>Bacteria</taxon>
        <taxon>Bacillati</taxon>
        <taxon>Bacillota</taxon>
        <taxon>Clostridia</taxon>
        <taxon>Eubacteriales</taxon>
        <taxon>Oscillospiraceae</taxon>
        <taxon>Allofournierella</taxon>
    </lineage>
</organism>
<feature type="domain" description="DUF6036" evidence="1">
    <location>
        <begin position="12"/>
        <end position="175"/>
    </location>
</feature>
<dbReference type="EMBL" id="DXBV01000047">
    <property type="protein sequence ID" value="HIZ30591.1"/>
    <property type="molecule type" value="Genomic_DNA"/>
</dbReference>
<evidence type="ECO:0000313" key="2">
    <source>
        <dbReference type="EMBL" id="HIZ30591.1"/>
    </source>
</evidence>
<protein>
    <recommendedName>
        <fullName evidence="1">DUF6036 domain-containing protein</fullName>
    </recommendedName>
</protein>
<comment type="caution">
    <text evidence="2">The sequence shown here is derived from an EMBL/GenBank/DDBJ whole genome shotgun (WGS) entry which is preliminary data.</text>
</comment>
<dbReference type="AlphaFoldDB" id="A0A9D2IZ34"/>
<reference evidence="2" key="2">
    <citation type="submission" date="2021-04" db="EMBL/GenBank/DDBJ databases">
        <authorList>
            <person name="Gilroy R."/>
        </authorList>
    </citation>
    <scope>NUCLEOTIDE SEQUENCE</scope>
    <source>
        <strain evidence="2">ChiGjej4B4-18154</strain>
    </source>
</reference>
<gene>
    <name evidence="2" type="ORF">H9813_05075</name>
</gene>
<evidence type="ECO:0000259" key="1">
    <source>
        <dbReference type="Pfam" id="PF19502"/>
    </source>
</evidence>
<dbReference type="InterPro" id="IPR045792">
    <property type="entry name" value="DUF6036"/>
</dbReference>
<reference evidence="2" key="1">
    <citation type="journal article" date="2021" name="PeerJ">
        <title>Extensive microbial diversity within the chicken gut microbiome revealed by metagenomics and culture.</title>
        <authorList>
            <person name="Gilroy R."/>
            <person name="Ravi A."/>
            <person name="Getino M."/>
            <person name="Pursley I."/>
            <person name="Horton D.L."/>
            <person name="Alikhan N.F."/>
            <person name="Baker D."/>
            <person name="Gharbi K."/>
            <person name="Hall N."/>
            <person name="Watson M."/>
            <person name="Adriaenssens E.M."/>
            <person name="Foster-Nyarko E."/>
            <person name="Jarju S."/>
            <person name="Secka A."/>
            <person name="Antonio M."/>
            <person name="Oren A."/>
            <person name="Chaudhuri R.R."/>
            <person name="La Ragione R."/>
            <person name="Hildebrand F."/>
            <person name="Pallen M.J."/>
        </authorList>
    </citation>
    <scope>NUCLEOTIDE SEQUENCE</scope>
    <source>
        <strain evidence="2">ChiGjej4B4-18154</strain>
    </source>
</reference>
<proteinExistence type="predicted"/>